<dbReference type="EnsemblPlants" id="AUR62036431-RA">
    <property type="protein sequence ID" value="AUR62036431-RA:cds"/>
    <property type="gene ID" value="AUR62036431"/>
</dbReference>
<dbReference type="PANTHER" id="PTHR33513">
    <property type="entry name" value="OS06G0523300 PROTEIN"/>
    <property type="match status" value="1"/>
</dbReference>
<dbReference type="InterPro" id="IPR056139">
    <property type="entry name" value="DUF7722"/>
</dbReference>
<dbReference type="PANTHER" id="PTHR33513:SF21">
    <property type="entry name" value="JMJN DOMAIN-CONTAINING PROTEIN"/>
    <property type="match status" value="1"/>
</dbReference>
<dbReference type="Pfam" id="PF24847">
    <property type="entry name" value="DUF7722"/>
    <property type="match status" value="1"/>
</dbReference>
<keyword evidence="3" id="KW-1185">Reference proteome</keyword>
<dbReference type="Proteomes" id="UP000596660">
    <property type="component" value="Unplaced"/>
</dbReference>
<feature type="domain" description="DUF7722" evidence="1">
    <location>
        <begin position="54"/>
        <end position="101"/>
    </location>
</feature>
<dbReference type="Gramene" id="AUR62036431-RA">
    <property type="protein sequence ID" value="AUR62036431-RA:cds"/>
    <property type="gene ID" value="AUR62036431"/>
</dbReference>
<name>A0A803MWJ1_CHEQI</name>
<organism evidence="2 3">
    <name type="scientific">Chenopodium quinoa</name>
    <name type="common">Quinoa</name>
    <dbReference type="NCBI Taxonomy" id="63459"/>
    <lineage>
        <taxon>Eukaryota</taxon>
        <taxon>Viridiplantae</taxon>
        <taxon>Streptophyta</taxon>
        <taxon>Embryophyta</taxon>
        <taxon>Tracheophyta</taxon>
        <taxon>Spermatophyta</taxon>
        <taxon>Magnoliopsida</taxon>
        <taxon>eudicotyledons</taxon>
        <taxon>Gunneridae</taxon>
        <taxon>Pentapetalae</taxon>
        <taxon>Caryophyllales</taxon>
        <taxon>Chenopodiaceae</taxon>
        <taxon>Chenopodioideae</taxon>
        <taxon>Atripliceae</taxon>
        <taxon>Chenopodium</taxon>
    </lineage>
</organism>
<evidence type="ECO:0000313" key="3">
    <source>
        <dbReference type="Proteomes" id="UP000596660"/>
    </source>
</evidence>
<proteinExistence type="predicted"/>
<dbReference type="AlphaFoldDB" id="A0A803MWJ1"/>
<protein>
    <recommendedName>
        <fullName evidence="1">DUF7722 domain-containing protein</fullName>
    </recommendedName>
</protein>
<evidence type="ECO:0000313" key="2">
    <source>
        <dbReference type="EnsemblPlants" id="AUR62036431-RA:cds"/>
    </source>
</evidence>
<reference evidence="2" key="1">
    <citation type="journal article" date="2017" name="Nature">
        <title>The genome of Chenopodium quinoa.</title>
        <authorList>
            <person name="Jarvis D.E."/>
            <person name="Ho Y.S."/>
            <person name="Lightfoot D.J."/>
            <person name="Schmoeckel S.M."/>
            <person name="Li B."/>
            <person name="Borm T.J.A."/>
            <person name="Ohyanagi H."/>
            <person name="Mineta K."/>
            <person name="Michell C.T."/>
            <person name="Saber N."/>
            <person name="Kharbatia N.M."/>
            <person name="Rupper R.R."/>
            <person name="Sharp A.R."/>
            <person name="Dally N."/>
            <person name="Boughton B.A."/>
            <person name="Woo Y.H."/>
            <person name="Gao G."/>
            <person name="Schijlen E.G.W.M."/>
            <person name="Guo X."/>
            <person name="Momin A.A."/>
            <person name="Negrao S."/>
            <person name="Al-Babili S."/>
            <person name="Gehring C."/>
            <person name="Roessner U."/>
            <person name="Jung C."/>
            <person name="Murphy K."/>
            <person name="Arold S.T."/>
            <person name="Gojobori T."/>
            <person name="van der Linden C.G."/>
            <person name="van Loo E.N."/>
            <person name="Jellen E.N."/>
            <person name="Maughan P.J."/>
            <person name="Tester M."/>
        </authorList>
    </citation>
    <scope>NUCLEOTIDE SEQUENCE [LARGE SCALE GENOMIC DNA]</scope>
    <source>
        <strain evidence="2">cv. PI 614886</strain>
    </source>
</reference>
<evidence type="ECO:0000259" key="1">
    <source>
        <dbReference type="Pfam" id="PF24847"/>
    </source>
</evidence>
<sequence length="106" mass="12726">MNWVVNYAMPHLITQSVVYPNHDLKDCKKSINTEKPYNTKSDGIAEGFQMPLHYPRYTKEDYEKMEERRVDMLLRQYGLEHHVKGSLYEKRNFVMGTFLWPDQLKI</sequence>
<accession>A0A803MWJ1</accession>
<reference evidence="2" key="2">
    <citation type="submission" date="2021-03" db="UniProtKB">
        <authorList>
            <consortium name="EnsemblPlants"/>
        </authorList>
    </citation>
    <scope>IDENTIFICATION</scope>
</reference>